<accession>A0A6V7YEY8</accession>
<comment type="caution">
    <text evidence="2">The sequence shown here is derived from an EMBL/GenBank/DDBJ whole genome shotgun (WGS) entry which is preliminary data.</text>
</comment>
<gene>
    <name evidence="2" type="ORF">MENT_LOCUS63549</name>
</gene>
<dbReference type="AlphaFoldDB" id="A0A6V7YEY8"/>
<proteinExistence type="predicted"/>
<sequence>MMEKLLLPQVLLILRTQTLVSISLEGNDGNKAGVVTRKPAKEKKMKEFSTKNILN</sequence>
<feature type="chain" id="PRO_5027676172" evidence="1">
    <location>
        <begin position="22"/>
        <end position="55"/>
    </location>
</feature>
<name>A0A6V7YEY8_MELEN</name>
<dbReference type="EMBL" id="CAJEWN010004165">
    <property type="protein sequence ID" value="CAD2209397.1"/>
    <property type="molecule type" value="Genomic_DNA"/>
</dbReference>
<evidence type="ECO:0000313" key="3">
    <source>
        <dbReference type="Proteomes" id="UP000580250"/>
    </source>
</evidence>
<dbReference type="Proteomes" id="UP000580250">
    <property type="component" value="Unassembled WGS sequence"/>
</dbReference>
<feature type="signal peptide" evidence="1">
    <location>
        <begin position="1"/>
        <end position="21"/>
    </location>
</feature>
<reference evidence="2 3" key="1">
    <citation type="submission" date="2020-08" db="EMBL/GenBank/DDBJ databases">
        <authorList>
            <person name="Koutsovoulos G."/>
            <person name="Danchin GJ E."/>
        </authorList>
    </citation>
    <scope>NUCLEOTIDE SEQUENCE [LARGE SCALE GENOMIC DNA]</scope>
</reference>
<evidence type="ECO:0000313" key="2">
    <source>
        <dbReference type="EMBL" id="CAD2209397.1"/>
    </source>
</evidence>
<evidence type="ECO:0000256" key="1">
    <source>
        <dbReference type="SAM" id="SignalP"/>
    </source>
</evidence>
<organism evidence="2 3">
    <name type="scientific">Meloidogyne enterolobii</name>
    <name type="common">Root-knot nematode worm</name>
    <name type="synonym">Meloidogyne mayaguensis</name>
    <dbReference type="NCBI Taxonomy" id="390850"/>
    <lineage>
        <taxon>Eukaryota</taxon>
        <taxon>Metazoa</taxon>
        <taxon>Ecdysozoa</taxon>
        <taxon>Nematoda</taxon>
        <taxon>Chromadorea</taxon>
        <taxon>Rhabditida</taxon>
        <taxon>Tylenchina</taxon>
        <taxon>Tylenchomorpha</taxon>
        <taxon>Tylenchoidea</taxon>
        <taxon>Meloidogynidae</taxon>
        <taxon>Meloidogyninae</taxon>
        <taxon>Meloidogyne</taxon>
    </lineage>
</organism>
<keyword evidence="1" id="KW-0732">Signal</keyword>
<protein>
    <submittedName>
        <fullName evidence="2">Uncharacterized protein</fullName>
    </submittedName>
</protein>